<dbReference type="EMBL" id="QNRR01000007">
    <property type="protein sequence ID" value="RBP41280.1"/>
    <property type="molecule type" value="Genomic_DNA"/>
</dbReference>
<name>A0A366HGT4_9BACT</name>
<comment type="caution">
    <text evidence="3">The sequence shown here is derived from an EMBL/GenBank/DDBJ whole genome shotgun (WGS) entry which is preliminary data.</text>
</comment>
<dbReference type="RefSeq" id="WP_113959921.1">
    <property type="nucleotide sequence ID" value="NZ_QNRR01000007.1"/>
</dbReference>
<reference evidence="3 4" key="1">
    <citation type="submission" date="2018-06" db="EMBL/GenBank/DDBJ databases">
        <title>Genomic Encyclopedia of Type Strains, Phase IV (KMG-IV): sequencing the most valuable type-strain genomes for metagenomic binning, comparative biology and taxonomic classification.</title>
        <authorList>
            <person name="Goeker M."/>
        </authorList>
    </citation>
    <scope>NUCLEOTIDE SEQUENCE [LARGE SCALE GENOMIC DNA]</scope>
    <source>
        <strain evidence="3 4">DSM 25532</strain>
    </source>
</reference>
<feature type="region of interest" description="Disordered" evidence="1">
    <location>
        <begin position="216"/>
        <end position="236"/>
    </location>
</feature>
<feature type="chain" id="PRO_5016942936" description="DUF5666 domain-containing protein" evidence="2">
    <location>
        <begin position="27"/>
        <end position="236"/>
    </location>
</feature>
<keyword evidence="4" id="KW-1185">Reference proteome</keyword>
<evidence type="ECO:0000256" key="1">
    <source>
        <dbReference type="SAM" id="MobiDB-lite"/>
    </source>
</evidence>
<dbReference type="OrthoDB" id="195096at2"/>
<gene>
    <name evidence="3" type="ORF">DES53_107111</name>
</gene>
<dbReference type="AlphaFoldDB" id="A0A366HGT4"/>
<protein>
    <recommendedName>
        <fullName evidence="5">DUF5666 domain-containing protein</fullName>
    </recommendedName>
</protein>
<keyword evidence="2" id="KW-0732">Signal</keyword>
<evidence type="ECO:0000313" key="3">
    <source>
        <dbReference type="EMBL" id="RBP41280.1"/>
    </source>
</evidence>
<dbReference type="Proteomes" id="UP000253426">
    <property type="component" value="Unassembled WGS sequence"/>
</dbReference>
<accession>A0A366HGT4</accession>
<feature type="compositionally biased region" description="Low complexity" evidence="1">
    <location>
        <begin position="216"/>
        <end position="227"/>
    </location>
</feature>
<organism evidence="3 4">
    <name type="scientific">Roseimicrobium gellanilyticum</name>
    <dbReference type="NCBI Taxonomy" id="748857"/>
    <lineage>
        <taxon>Bacteria</taxon>
        <taxon>Pseudomonadati</taxon>
        <taxon>Verrucomicrobiota</taxon>
        <taxon>Verrucomicrobiia</taxon>
        <taxon>Verrucomicrobiales</taxon>
        <taxon>Verrucomicrobiaceae</taxon>
        <taxon>Roseimicrobium</taxon>
    </lineage>
</organism>
<evidence type="ECO:0008006" key="5">
    <source>
        <dbReference type="Google" id="ProtNLM"/>
    </source>
</evidence>
<feature type="signal peptide" evidence="2">
    <location>
        <begin position="1"/>
        <end position="26"/>
    </location>
</feature>
<evidence type="ECO:0000313" key="4">
    <source>
        <dbReference type="Proteomes" id="UP000253426"/>
    </source>
</evidence>
<evidence type="ECO:0000256" key="2">
    <source>
        <dbReference type="SAM" id="SignalP"/>
    </source>
</evidence>
<sequence>MKTHWSAIACALSVATFFSWSNIAPAQTVIAETTTGSGIITDYVPGGEAIIVREESSSAPVRYALTERTTFIDETGAPVLAEKVTSGMPITVHYVRDGSRMLASRVVVRQSVSTPVAVSTPVVTERKVVAASTTAGGVITNFTPGARLIVRSESAEPLTYAVTGSTTYVDDAGTPIAVGQIAPGAPVTVQYVREGDELVASRVIVARPAAAVSPAPVIRQTTTTTTTKSDDDDDDD</sequence>
<proteinExistence type="predicted"/>